<dbReference type="PANTHER" id="PTHR37610">
    <property type="entry name" value="CCHC-TYPE DOMAIN-CONTAINING PROTEIN"/>
    <property type="match status" value="1"/>
</dbReference>
<feature type="domain" description="Retrotransposon Copia-like N-terminal" evidence="2">
    <location>
        <begin position="771"/>
        <end position="812"/>
    </location>
</feature>
<sequence>MWNMDDIDMDIINQINQVSEVPDTPDRVVARRCTGRESVRRDSNSLLHGNFRNRDKLVTEDRHHTRGPITFQQKCCGNLENANCSDVNAPNDGLCRRPAADRSYGHRANHSSGTRNMDKGKSISTDRSSGYQVELMNQNDYSEHRNAVSYGAPEQIVAEDKRQGQVASRGTSFGPCIPDFPEQLRSWIKGKETIDENALKSPGLAMACREAVNMSTDSQHKGREHTPARSFRTRYPGKKNLVRNGCISPQNIAKAEQLKNTSENIEQRHAWNGDFNRPRSPVTDMSDIVAEENGRGRAKGKAVLTIPDASKEQFRGFSRLRLLDSGHVAASTDFKVLPFKKGRPLASSSSGIWKLGWIGLWDCKELLAKSGVEMVGDSVVYLGSRAEDVVIGRLMCLGRVGCSLANHNGEANGLSDASRDAFGSAGWRSTRDRSRNIENTVNDTARHLSRRTGGAGSLFRRQHENGVNRRDISSRPTPGNECDHAVGQTAALRDPFVSETEQSGGAPGADNAFNKRLKKFGSSSRNHGGCSTSISEDSDVMFLVSSREPVNSRSSRVHHSQSRATLGPVIDVDAFSPPVRHSTPQTIDSTSNDDSEARARQVEADEILARELQEQLYHETPLARGGNIDAEFLAWVMQEEDSGSNTSGAGQNESHARGSVISHLHRQPRSRTFQNRSNRTQNQPNRRWAQTRVPSSSRMAQMRGRSGRQRPAVFSSASDLHFPLGMDLDMGRMAKTAMTGINRAQTSSEVTSENSLDSSPVIGVDSITTGTSLQISIPKFNGKNYLEWSQSVKLVLDGRGKLGFLTGEEKQPQEKDSGFKRWRSENSLVTAWLLNTMETAIAKPNMFLPTAKAVWDSIRQTYSDLENSLQIFELKSKLWKSKQGDREITVYYNEMVALWQELD</sequence>
<dbReference type="STRING" id="981085.W9R951"/>
<accession>W9R951</accession>
<dbReference type="AlphaFoldDB" id="W9R951"/>
<evidence type="ECO:0000256" key="1">
    <source>
        <dbReference type="SAM" id="MobiDB-lite"/>
    </source>
</evidence>
<feature type="region of interest" description="Disordered" evidence="1">
    <location>
        <begin position="214"/>
        <end position="235"/>
    </location>
</feature>
<protein>
    <recommendedName>
        <fullName evidence="2">Retrotransposon Copia-like N-terminal domain-containing protein</fullName>
    </recommendedName>
</protein>
<organism evidence="3 4">
    <name type="scientific">Morus notabilis</name>
    <dbReference type="NCBI Taxonomy" id="981085"/>
    <lineage>
        <taxon>Eukaryota</taxon>
        <taxon>Viridiplantae</taxon>
        <taxon>Streptophyta</taxon>
        <taxon>Embryophyta</taxon>
        <taxon>Tracheophyta</taxon>
        <taxon>Spermatophyta</taxon>
        <taxon>Magnoliopsida</taxon>
        <taxon>eudicotyledons</taxon>
        <taxon>Gunneridae</taxon>
        <taxon>Pentapetalae</taxon>
        <taxon>rosids</taxon>
        <taxon>fabids</taxon>
        <taxon>Rosales</taxon>
        <taxon>Moraceae</taxon>
        <taxon>Moreae</taxon>
        <taxon>Morus</taxon>
    </lineage>
</organism>
<feature type="region of interest" description="Disordered" evidence="1">
    <location>
        <begin position="641"/>
        <end position="713"/>
    </location>
</feature>
<evidence type="ECO:0000313" key="3">
    <source>
        <dbReference type="EMBL" id="EXB76921.1"/>
    </source>
</evidence>
<feature type="compositionally biased region" description="Polar residues" evidence="1">
    <location>
        <begin position="582"/>
        <end position="592"/>
    </location>
</feature>
<dbReference type="InterPro" id="IPR029472">
    <property type="entry name" value="Copia-like_N"/>
</dbReference>
<keyword evidence="4" id="KW-1185">Reference proteome</keyword>
<feature type="compositionally biased region" description="Polar residues" evidence="1">
    <location>
        <begin position="670"/>
        <end position="685"/>
    </location>
</feature>
<reference evidence="4" key="1">
    <citation type="submission" date="2013-01" db="EMBL/GenBank/DDBJ databases">
        <title>Draft Genome Sequence of a Mulberry Tree, Morus notabilis C.K. Schneid.</title>
        <authorList>
            <person name="He N."/>
            <person name="Zhao S."/>
        </authorList>
    </citation>
    <scope>NUCLEOTIDE SEQUENCE</scope>
</reference>
<feature type="region of interest" description="Disordered" evidence="1">
    <location>
        <begin position="102"/>
        <end position="127"/>
    </location>
</feature>
<evidence type="ECO:0000259" key="2">
    <source>
        <dbReference type="Pfam" id="PF14244"/>
    </source>
</evidence>
<evidence type="ECO:0000313" key="4">
    <source>
        <dbReference type="Proteomes" id="UP000030645"/>
    </source>
</evidence>
<dbReference type="EMBL" id="KE344738">
    <property type="protein sequence ID" value="EXB76921.1"/>
    <property type="molecule type" value="Genomic_DNA"/>
</dbReference>
<dbReference type="Pfam" id="PF14244">
    <property type="entry name" value="Retrotran_gag_3"/>
    <property type="match status" value="1"/>
</dbReference>
<feature type="compositionally biased region" description="Basic and acidic residues" evidence="1">
    <location>
        <begin position="218"/>
        <end position="227"/>
    </location>
</feature>
<dbReference type="eggNOG" id="KOG0800">
    <property type="taxonomic scope" value="Eukaryota"/>
</dbReference>
<dbReference type="Proteomes" id="UP000030645">
    <property type="component" value="Unassembled WGS sequence"/>
</dbReference>
<dbReference type="eggNOG" id="KOG0017">
    <property type="taxonomic scope" value="Eukaryota"/>
</dbReference>
<dbReference type="eggNOG" id="KOG3084">
    <property type="taxonomic scope" value="Eukaryota"/>
</dbReference>
<name>W9R951_9ROSA</name>
<proteinExistence type="predicted"/>
<feature type="compositionally biased region" description="Basic and acidic residues" evidence="1">
    <location>
        <begin position="461"/>
        <end position="473"/>
    </location>
</feature>
<gene>
    <name evidence="3" type="ORF">L484_017922</name>
</gene>
<feature type="region of interest" description="Disordered" evidence="1">
    <location>
        <begin position="575"/>
        <end position="596"/>
    </location>
</feature>
<feature type="region of interest" description="Disordered" evidence="1">
    <location>
        <begin position="448"/>
        <end position="482"/>
    </location>
</feature>
<feature type="compositionally biased region" description="Polar residues" evidence="1">
    <location>
        <begin position="643"/>
        <end position="653"/>
    </location>
</feature>
<dbReference type="PANTHER" id="PTHR37610:SF75">
    <property type="entry name" value="RETROTRANSPOSON COPIA-LIKE N-TERMINAL DOMAIN-CONTAINING PROTEIN"/>
    <property type="match status" value="1"/>
</dbReference>